<evidence type="ECO:0000256" key="2">
    <source>
        <dbReference type="SAM" id="MobiDB-lite"/>
    </source>
</evidence>
<feature type="compositionally biased region" description="Polar residues" evidence="2">
    <location>
        <begin position="411"/>
        <end position="423"/>
    </location>
</feature>
<dbReference type="Proteomes" id="UP000077315">
    <property type="component" value="Unassembled WGS sequence"/>
</dbReference>
<dbReference type="GeneID" id="29002562"/>
<proteinExistence type="predicted"/>
<feature type="compositionally biased region" description="Low complexity" evidence="2">
    <location>
        <begin position="356"/>
        <end position="371"/>
    </location>
</feature>
<keyword evidence="4" id="KW-1185">Reference proteome</keyword>
<feature type="compositionally biased region" description="Polar residues" evidence="2">
    <location>
        <begin position="395"/>
        <end position="404"/>
    </location>
</feature>
<keyword evidence="1" id="KW-0175">Coiled coil</keyword>
<accession>A0A167LW02</accession>
<dbReference type="STRING" id="763407.A0A167LW02"/>
<dbReference type="RefSeq" id="XP_018289244.1">
    <property type="nucleotide sequence ID" value="XM_018441656.1"/>
</dbReference>
<evidence type="ECO:0000256" key="1">
    <source>
        <dbReference type="SAM" id="Coils"/>
    </source>
</evidence>
<dbReference type="InParanoid" id="A0A167LW02"/>
<feature type="region of interest" description="Disordered" evidence="2">
    <location>
        <begin position="342"/>
        <end position="484"/>
    </location>
</feature>
<gene>
    <name evidence="3" type="ORF">PHYBLDRAFT_66539</name>
</gene>
<feature type="coiled-coil region" evidence="1">
    <location>
        <begin position="32"/>
        <end position="59"/>
    </location>
</feature>
<sequence>MTSLVHSIYDNASQYRKLSHELSRESESINEMRSINNERTLLKQRIQAKQADLRTLEAQSKKEFDEVRKARHLSLRSAAAALKGKKKELIAKEEARYQQAFENEQRCKTEYEELCGALSRLDMQSEGVQRQLDQFNRDRELLNRMYDQVFSNNDPAYPLETQLKTEIHNYTEQRRLAQRDSGRFRDADHNLGQALRETVRVSALLDACLTYVPFDIFGGTTVDVQQVIYVEAARKHVYEAQRRINIACTVLPEIPNPALLNVVSSNRFLTMQFNSTFIDTTWQAATHEMLYRIVLVQRNIENSMTWTRQYMQYAEGAVAKLDQAIENTKKSLEKERKRIFERVLAGAPPPPQITDTAGGSSSASTSANASNYDDSLFSPSYDAPPPVYEAPPASQIAQNSSNGNVMPPLPTNNSSFPSVNTPPMDNINIEPPIQLSPSQAPTHPPRPITPVTSNPDPISSYPPPQYVSQNGNNPFQQGRRETTQ</sequence>
<dbReference type="AlphaFoldDB" id="A0A167LW02"/>
<name>A0A167LW02_PHYB8</name>
<dbReference type="EMBL" id="KV440986">
    <property type="protein sequence ID" value="OAD71204.1"/>
    <property type="molecule type" value="Genomic_DNA"/>
</dbReference>
<evidence type="ECO:0000313" key="4">
    <source>
        <dbReference type="Proteomes" id="UP000077315"/>
    </source>
</evidence>
<dbReference type="VEuPathDB" id="FungiDB:PHYBLDRAFT_66539"/>
<protein>
    <submittedName>
        <fullName evidence="3">Uncharacterized protein</fullName>
    </submittedName>
</protein>
<dbReference type="OrthoDB" id="2562743at2759"/>
<evidence type="ECO:0000313" key="3">
    <source>
        <dbReference type="EMBL" id="OAD71204.1"/>
    </source>
</evidence>
<organism evidence="3 4">
    <name type="scientific">Phycomyces blakesleeanus (strain ATCC 8743b / DSM 1359 / FGSC 10004 / NBRC 33097 / NRRL 1555)</name>
    <dbReference type="NCBI Taxonomy" id="763407"/>
    <lineage>
        <taxon>Eukaryota</taxon>
        <taxon>Fungi</taxon>
        <taxon>Fungi incertae sedis</taxon>
        <taxon>Mucoromycota</taxon>
        <taxon>Mucoromycotina</taxon>
        <taxon>Mucoromycetes</taxon>
        <taxon>Mucorales</taxon>
        <taxon>Phycomycetaceae</taxon>
        <taxon>Phycomyces</taxon>
    </lineage>
</organism>
<feature type="compositionally biased region" description="Polar residues" evidence="2">
    <location>
        <begin position="466"/>
        <end position="476"/>
    </location>
</feature>
<reference evidence="4" key="1">
    <citation type="submission" date="2015-06" db="EMBL/GenBank/DDBJ databases">
        <title>Expansion of signal transduction pathways in fungi by whole-genome duplication.</title>
        <authorList>
            <consortium name="DOE Joint Genome Institute"/>
            <person name="Corrochano L.M."/>
            <person name="Kuo A."/>
            <person name="Marcet-Houben M."/>
            <person name="Polaino S."/>
            <person name="Salamov A."/>
            <person name="Villalobos J.M."/>
            <person name="Alvarez M.I."/>
            <person name="Avalos J."/>
            <person name="Benito E.P."/>
            <person name="Benoit I."/>
            <person name="Burger G."/>
            <person name="Camino L.P."/>
            <person name="Canovas D."/>
            <person name="Cerda-Olmedo E."/>
            <person name="Cheng J.-F."/>
            <person name="Dominguez A."/>
            <person name="Elias M."/>
            <person name="Eslava A.P."/>
            <person name="Glaser F."/>
            <person name="Grimwood J."/>
            <person name="Gutierrez G."/>
            <person name="Heitman J."/>
            <person name="Henrissat B."/>
            <person name="Iturriaga E.A."/>
            <person name="Lang B.F."/>
            <person name="Lavin J.L."/>
            <person name="Lee S."/>
            <person name="Li W."/>
            <person name="Lindquist E."/>
            <person name="Lopez-Garcia S."/>
            <person name="Luque E.M."/>
            <person name="Marcos A.T."/>
            <person name="Martin J."/>
            <person name="McCluskey K."/>
            <person name="Medina H.R."/>
            <person name="Miralles-Duran A."/>
            <person name="Miyazaki A."/>
            <person name="Munoz-Torres E."/>
            <person name="Oguiza J.A."/>
            <person name="Ohm R."/>
            <person name="Olmedo M."/>
            <person name="Orejas M."/>
            <person name="Ortiz-Castellanos L."/>
            <person name="Pisabarro A.G."/>
            <person name="Rodriguez-Romero J."/>
            <person name="Ruiz-Herrera J."/>
            <person name="Ruiz-Vazquez R."/>
            <person name="Sanz C."/>
            <person name="Schackwitz W."/>
            <person name="Schmutz J."/>
            <person name="Shahriari M."/>
            <person name="Shelest E."/>
            <person name="Silva-Franco F."/>
            <person name="Soanes D."/>
            <person name="Syed K."/>
            <person name="Tagua V.G."/>
            <person name="Talbot N.J."/>
            <person name="Thon M."/>
            <person name="De vries R.P."/>
            <person name="Wiebenga A."/>
            <person name="Yadav J.S."/>
            <person name="Braun E.L."/>
            <person name="Baker S."/>
            <person name="Garre V."/>
            <person name="Horwitz B."/>
            <person name="Torres-Martinez S."/>
            <person name="Idnurm A."/>
            <person name="Herrera-Estrella A."/>
            <person name="Gabaldon T."/>
            <person name="Grigoriev I.V."/>
        </authorList>
    </citation>
    <scope>NUCLEOTIDE SEQUENCE [LARGE SCALE GENOMIC DNA]</scope>
    <source>
        <strain evidence="4">NRRL 1555(-)</strain>
    </source>
</reference>